<accession>A0A2M4CGB8</accession>
<dbReference type="InterPro" id="IPR021569">
    <property type="entry name" value="TUG-UBL1"/>
</dbReference>
<feature type="region of interest" description="Disordered" evidence="1">
    <location>
        <begin position="171"/>
        <end position="272"/>
    </location>
</feature>
<dbReference type="PANTHER" id="PTHR46467">
    <property type="entry name" value="TETHER CONTAINING UBX DOMAIN FOR GLUT4"/>
    <property type="match status" value="1"/>
</dbReference>
<reference evidence="3" key="1">
    <citation type="submission" date="2018-01" db="EMBL/GenBank/DDBJ databases">
        <title>An insight into the sialome of Amazonian anophelines.</title>
        <authorList>
            <person name="Ribeiro J.M."/>
            <person name="Scarpassa V."/>
            <person name="Calvo E."/>
        </authorList>
    </citation>
    <scope>NUCLEOTIDE SEQUENCE</scope>
</reference>
<dbReference type="PROSITE" id="PS50033">
    <property type="entry name" value="UBX"/>
    <property type="match status" value="1"/>
</dbReference>
<dbReference type="GO" id="GO:0006886">
    <property type="term" value="P:intracellular protein transport"/>
    <property type="evidence" value="ECO:0007669"/>
    <property type="project" value="TreeGrafter"/>
</dbReference>
<feature type="compositionally biased region" description="Polar residues" evidence="1">
    <location>
        <begin position="256"/>
        <end position="270"/>
    </location>
</feature>
<sequence length="551" mass="60813">MNANQQQQKFIIVRAMNNRQYTVPVAPNMTFYDILKNVCQKTNLEPAEHVLSFRTRLQDSSLMFRFSGIPNKAMLDMEKAKQARILSPVTILLHCENGARPSGTFAATASLLEVLQQLSPELARADANPVMIYTRCELFFEQLAGTTLENLGLTSGRAVVRLLQRKPEQLKTQANVSSPLPKVIRDEEPAAPKKETQATETASKLPEHPPACADSVPQTKKVPLPTVEQTESVAPPSLAATTDSNADSLSVAPPSSVATTDSAETNNQDIPSAVPTKDVSLAAEGRAGIIVYIGDRQAVLYHRELYEQEPSYYEEDDSFFDLSIGEVTRLQIQLHERVLELEAMPLVAATWLEIQRKRTMLGLISRYPQSVIRILFPDQYILQGVFEADETVADIENFVRGFLVDPTTPFTLYTTPPKEILQSTATLYESNCLPRAMLHFGSSASPADGCSYLESKLMEQLSDVYGAAEVAGQVLRHKLHKGGAGHKVKSVPVNAATPAPTGQLHQYHELHQYHDQIAGPSQPKGNTNSANTQSQQQHSKQEAMLLKFLKK</sequence>
<dbReference type="Pfam" id="PF11470">
    <property type="entry name" value="TUG-UBL1"/>
    <property type="match status" value="1"/>
</dbReference>
<feature type="compositionally biased region" description="Low complexity" evidence="1">
    <location>
        <begin position="526"/>
        <end position="537"/>
    </location>
</feature>
<dbReference type="VEuPathDB" id="VectorBase:ADAC003261"/>
<dbReference type="VEuPathDB" id="VectorBase:ADAR2_002889"/>
<dbReference type="GO" id="GO:0012506">
    <property type="term" value="C:vesicle membrane"/>
    <property type="evidence" value="ECO:0007669"/>
    <property type="project" value="TreeGrafter"/>
</dbReference>
<proteinExistence type="predicted"/>
<dbReference type="SUPFAM" id="SSF54236">
    <property type="entry name" value="Ubiquitin-like"/>
    <property type="match status" value="2"/>
</dbReference>
<feature type="compositionally biased region" description="Polar residues" evidence="1">
    <location>
        <begin position="239"/>
        <end position="248"/>
    </location>
</feature>
<dbReference type="InterPro" id="IPR001012">
    <property type="entry name" value="UBX_dom"/>
</dbReference>
<dbReference type="EMBL" id="GGFL01000214">
    <property type="protein sequence ID" value="MBW64392.1"/>
    <property type="molecule type" value="Transcribed_RNA"/>
</dbReference>
<feature type="domain" description="UBX" evidence="2">
    <location>
        <begin position="365"/>
        <end position="440"/>
    </location>
</feature>
<dbReference type="AlphaFoldDB" id="A0A2M4CGB8"/>
<dbReference type="InterPro" id="IPR029071">
    <property type="entry name" value="Ubiquitin-like_domsf"/>
</dbReference>
<evidence type="ECO:0000259" key="2">
    <source>
        <dbReference type="PROSITE" id="PS50033"/>
    </source>
</evidence>
<dbReference type="GO" id="GO:0005634">
    <property type="term" value="C:nucleus"/>
    <property type="evidence" value="ECO:0007669"/>
    <property type="project" value="TreeGrafter"/>
</dbReference>
<dbReference type="CDD" id="cd16118">
    <property type="entry name" value="UBX2_UBXN9"/>
    <property type="match status" value="1"/>
</dbReference>
<organism evidence="3">
    <name type="scientific">Anopheles darlingi</name>
    <name type="common">Mosquito</name>
    <dbReference type="NCBI Taxonomy" id="43151"/>
    <lineage>
        <taxon>Eukaryota</taxon>
        <taxon>Metazoa</taxon>
        <taxon>Ecdysozoa</taxon>
        <taxon>Arthropoda</taxon>
        <taxon>Hexapoda</taxon>
        <taxon>Insecta</taxon>
        <taxon>Pterygota</taxon>
        <taxon>Neoptera</taxon>
        <taxon>Endopterygota</taxon>
        <taxon>Diptera</taxon>
        <taxon>Nematocera</taxon>
        <taxon>Culicoidea</taxon>
        <taxon>Culicidae</taxon>
        <taxon>Anophelinae</taxon>
        <taxon>Anopheles</taxon>
    </lineage>
</organism>
<protein>
    <submittedName>
        <fullName evidence="3">Putative ubiquitin regulatory protein</fullName>
    </submittedName>
</protein>
<evidence type="ECO:0000256" key="1">
    <source>
        <dbReference type="SAM" id="MobiDB-lite"/>
    </source>
</evidence>
<dbReference type="GO" id="GO:0005737">
    <property type="term" value="C:cytoplasm"/>
    <property type="evidence" value="ECO:0007669"/>
    <property type="project" value="TreeGrafter"/>
</dbReference>
<dbReference type="GO" id="GO:0042593">
    <property type="term" value="P:glucose homeostasis"/>
    <property type="evidence" value="ECO:0007669"/>
    <property type="project" value="TreeGrafter"/>
</dbReference>
<evidence type="ECO:0000313" key="3">
    <source>
        <dbReference type="EMBL" id="MBW64392.1"/>
    </source>
</evidence>
<feature type="compositionally biased region" description="Basic and acidic residues" evidence="1">
    <location>
        <begin position="183"/>
        <end position="197"/>
    </location>
</feature>
<name>A0A2M4CGB8_ANODA</name>
<feature type="region of interest" description="Disordered" evidence="1">
    <location>
        <begin position="516"/>
        <end position="551"/>
    </location>
</feature>
<dbReference type="PANTHER" id="PTHR46467:SF1">
    <property type="entry name" value="TETHER CONTAINING UBX DOMAIN FOR GLUT4"/>
    <property type="match status" value="1"/>
</dbReference>
<dbReference type="Pfam" id="PF00789">
    <property type="entry name" value="UBX"/>
    <property type="match status" value="1"/>
</dbReference>
<dbReference type="Gene3D" id="3.10.20.90">
    <property type="entry name" value="Phosphatidylinositol 3-kinase Catalytic Subunit, Chain A, domain 1"/>
    <property type="match status" value="2"/>
</dbReference>